<dbReference type="EMBL" id="JBHFNT010000318">
    <property type="protein sequence ID" value="MFB2839683.1"/>
    <property type="molecule type" value="Genomic_DNA"/>
</dbReference>
<keyword evidence="4" id="KW-1185">Reference proteome</keyword>
<sequence>MANKLLKSNLVSIGVISAISAAGLLFGGLEAKAQSTDSNQMNQSQTQPYQNDSTPAGSNSPSTIQPSQNSSPSTNTLPATPSTNTLPATPSTNSTPSLGQYSPNQAPILRVGSQGQAVRDVQALLNQQGLYRNAPDGIYGPQTRAAVRQFQQSQNLAVDGIVGPQTWGAMLNSGNAGNLGGSGQSQ</sequence>
<dbReference type="Proteomes" id="UP001576780">
    <property type="component" value="Unassembled WGS sequence"/>
</dbReference>
<dbReference type="RefSeq" id="WP_413281947.1">
    <property type="nucleotide sequence ID" value="NZ_JBHFNT010000318.1"/>
</dbReference>
<reference evidence="3 4" key="1">
    <citation type="submission" date="2024-09" db="EMBL/GenBank/DDBJ databases">
        <title>Floridaenema gen nov. (Aerosakkonemataceae, Aerosakkonematales ord. nov., Cyanobacteria) from benthic tropical and subtropical fresh waters, with the description of four new species.</title>
        <authorList>
            <person name="Moretto J.A."/>
            <person name="Berthold D.E."/>
            <person name="Lefler F.W."/>
            <person name="Huang I.-S."/>
            <person name="Laughinghouse H. IV."/>
        </authorList>
    </citation>
    <scope>NUCLEOTIDE SEQUENCE [LARGE SCALE GENOMIC DNA]</scope>
    <source>
        <strain evidence="3 4">BLCC-F167</strain>
    </source>
</reference>
<dbReference type="Pfam" id="PF01471">
    <property type="entry name" value="PG_binding_1"/>
    <property type="match status" value="1"/>
</dbReference>
<dbReference type="InterPro" id="IPR036366">
    <property type="entry name" value="PGBDSf"/>
</dbReference>
<evidence type="ECO:0000313" key="3">
    <source>
        <dbReference type="EMBL" id="MFB2839683.1"/>
    </source>
</evidence>
<proteinExistence type="predicted"/>
<evidence type="ECO:0000256" key="1">
    <source>
        <dbReference type="SAM" id="MobiDB-lite"/>
    </source>
</evidence>
<protein>
    <submittedName>
        <fullName evidence="3">Peptidoglycan-binding protein</fullName>
    </submittedName>
</protein>
<accession>A0ABV4WX62</accession>
<comment type="caution">
    <text evidence="3">The sequence shown here is derived from an EMBL/GenBank/DDBJ whole genome shotgun (WGS) entry which is preliminary data.</text>
</comment>
<dbReference type="Gene3D" id="1.10.101.10">
    <property type="entry name" value="PGBD-like superfamily/PGBD"/>
    <property type="match status" value="1"/>
</dbReference>
<evidence type="ECO:0000259" key="2">
    <source>
        <dbReference type="Pfam" id="PF01471"/>
    </source>
</evidence>
<dbReference type="InterPro" id="IPR002477">
    <property type="entry name" value="Peptidoglycan-bd-like"/>
</dbReference>
<organism evidence="3 4">
    <name type="scientific">Floridaenema evergladense BLCC-F167</name>
    <dbReference type="NCBI Taxonomy" id="3153639"/>
    <lineage>
        <taxon>Bacteria</taxon>
        <taxon>Bacillati</taxon>
        <taxon>Cyanobacteriota</taxon>
        <taxon>Cyanophyceae</taxon>
        <taxon>Oscillatoriophycideae</taxon>
        <taxon>Aerosakkonematales</taxon>
        <taxon>Aerosakkonemataceae</taxon>
        <taxon>Floridanema</taxon>
        <taxon>Floridanema evergladense</taxon>
    </lineage>
</organism>
<name>A0ABV4WX62_9CYAN</name>
<feature type="compositionally biased region" description="Polar residues" evidence="1">
    <location>
        <begin position="34"/>
        <end position="105"/>
    </location>
</feature>
<dbReference type="SUPFAM" id="SSF47090">
    <property type="entry name" value="PGBD-like"/>
    <property type="match status" value="1"/>
</dbReference>
<gene>
    <name evidence="3" type="ORF">ACE1CA_34770</name>
</gene>
<evidence type="ECO:0000313" key="4">
    <source>
        <dbReference type="Proteomes" id="UP001576780"/>
    </source>
</evidence>
<dbReference type="InterPro" id="IPR036365">
    <property type="entry name" value="PGBD-like_sf"/>
</dbReference>
<feature type="domain" description="Peptidoglycan binding-like" evidence="2">
    <location>
        <begin position="114"/>
        <end position="170"/>
    </location>
</feature>
<feature type="region of interest" description="Disordered" evidence="1">
    <location>
        <begin position="34"/>
        <end position="106"/>
    </location>
</feature>